<dbReference type="OrthoDB" id="6293663at2"/>
<name>A0A510JAP7_9FUSO</name>
<dbReference type="Pfam" id="PF09855">
    <property type="entry name" value="Zn_ribbon_13"/>
    <property type="match status" value="1"/>
</dbReference>
<reference evidence="1 2" key="1">
    <citation type="submission" date="2019-07" db="EMBL/GenBank/DDBJ databases">
        <title>Complete Genome Sequence of Leptotrichia goodfellowii Strain JCM 16774.</title>
        <authorList>
            <person name="Watanabe S."/>
            <person name="Cui L."/>
        </authorList>
    </citation>
    <scope>NUCLEOTIDE SEQUENCE [LARGE SCALE GENOMIC DNA]</scope>
    <source>
        <strain evidence="1 2">JCM16774</strain>
    </source>
</reference>
<dbReference type="STRING" id="714315.GCA_000516535_01190"/>
<dbReference type="InterPro" id="IPR018652">
    <property type="entry name" value="DUF2082_NA-bd_Znr"/>
</dbReference>
<gene>
    <name evidence="1" type="ORF">JCM16774_1189</name>
</gene>
<dbReference type="Proteomes" id="UP000321606">
    <property type="component" value="Chromosome"/>
</dbReference>
<dbReference type="RefSeq" id="WP_006807293.1">
    <property type="nucleotide sequence ID" value="NZ_AP019822.1"/>
</dbReference>
<evidence type="ECO:0000313" key="1">
    <source>
        <dbReference type="EMBL" id="BBM36257.1"/>
    </source>
</evidence>
<accession>A0A510JAP7</accession>
<proteinExistence type="predicted"/>
<dbReference type="EMBL" id="AP019822">
    <property type="protein sequence ID" value="BBM36257.1"/>
    <property type="molecule type" value="Genomic_DNA"/>
</dbReference>
<organism evidence="1 2">
    <name type="scientific">Pseudoleptotrichia goodfellowii</name>
    <dbReference type="NCBI Taxonomy" id="157692"/>
    <lineage>
        <taxon>Bacteria</taxon>
        <taxon>Fusobacteriati</taxon>
        <taxon>Fusobacteriota</taxon>
        <taxon>Fusobacteriia</taxon>
        <taxon>Fusobacteriales</taxon>
        <taxon>Leptotrichiaceae</taxon>
        <taxon>Pseudoleptotrichia</taxon>
    </lineage>
</organism>
<protein>
    <submittedName>
        <fullName evidence="1">Uncharacterized protein</fullName>
    </submittedName>
</protein>
<dbReference type="KEGG" id="lgo:JCM16774_1189"/>
<sequence length="66" mass="7467">MKNNDKCLKCGSTSCEIKTTVLPVKKLGEAKITLDTFYLKICQNCGYTETYSAKVIEKVKKPIKNY</sequence>
<dbReference type="AlphaFoldDB" id="A0A510JAP7"/>
<evidence type="ECO:0000313" key="2">
    <source>
        <dbReference type="Proteomes" id="UP000321606"/>
    </source>
</evidence>